<evidence type="ECO:0000313" key="2">
    <source>
        <dbReference type="EMBL" id="MBG0560704.1"/>
    </source>
</evidence>
<proteinExistence type="predicted"/>
<dbReference type="RefSeq" id="WP_196412507.1">
    <property type="nucleotide sequence ID" value="NZ_JADQTO010000002.1"/>
</dbReference>
<gene>
    <name evidence="2" type="ORF">I4J89_04385</name>
</gene>
<evidence type="ECO:0000256" key="1">
    <source>
        <dbReference type="SAM" id="MobiDB-lite"/>
    </source>
</evidence>
<dbReference type="Proteomes" id="UP000598146">
    <property type="component" value="Unassembled WGS sequence"/>
</dbReference>
<organism evidence="2 3">
    <name type="scientific">Actinoplanes aureus</name>
    <dbReference type="NCBI Taxonomy" id="2792083"/>
    <lineage>
        <taxon>Bacteria</taxon>
        <taxon>Bacillati</taxon>
        <taxon>Actinomycetota</taxon>
        <taxon>Actinomycetes</taxon>
        <taxon>Micromonosporales</taxon>
        <taxon>Micromonosporaceae</taxon>
        <taxon>Actinoplanes</taxon>
    </lineage>
</organism>
<name>A0A931C1T9_9ACTN</name>
<feature type="region of interest" description="Disordered" evidence="1">
    <location>
        <begin position="134"/>
        <end position="226"/>
    </location>
</feature>
<feature type="compositionally biased region" description="Basic and acidic residues" evidence="1">
    <location>
        <begin position="158"/>
        <end position="168"/>
    </location>
</feature>
<protein>
    <recommendedName>
        <fullName evidence="4">Helix-turn-helix domain-containing protein</fullName>
    </recommendedName>
</protein>
<evidence type="ECO:0008006" key="4">
    <source>
        <dbReference type="Google" id="ProtNLM"/>
    </source>
</evidence>
<dbReference type="AlphaFoldDB" id="A0A931C1T9"/>
<accession>A0A931C1T9</accession>
<evidence type="ECO:0000313" key="3">
    <source>
        <dbReference type="Proteomes" id="UP000598146"/>
    </source>
</evidence>
<sequence>MSDQFDEDRASVREWTDVLARIRFGTVKVAGRNIAGSRIKLVAARLADYADSDGSRVRPGLPRIAVDCEIDYSSAKRAVQYLTKVGLLRLVRAGARPGHADEYQLAIPVSLLDRDDLTVWSPAKHAMEVERVREATRGRYKRQPQSPDPGDLQGQEAPADKADNKDLQVPDEPAEPADTDRPAGASCTDITPPAGASCTDLQVHEAPATDHRPRHNYDRPTDEDLRTAATGPRAHEADENPTISPLPALCEHGLSSRRRADGTPSCALCRRDVAAKPLAPVIPIRSAS</sequence>
<comment type="caution">
    <text evidence="2">The sequence shown here is derived from an EMBL/GenBank/DDBJ whole genome shotgun (WGS) entry which is preliminary data.</text>
</comment>
<reference evidence="2" key="1">
    <citation type="submission" date="2020-11" db="EMBL/GenBank/DDBJ databases">
        <title>Isolation and identification of active actinomycetes.</title>
        <authorList>
            <person name="Sun X."/>
        </authorList>
    </citation>
    <scope>NUCLEOTIDE SEQUENCE</scope>
    <source>
        <strain evidence="2">NEAU-A11</strain>
    </source>
</reference>
<dbReference type="EMBL" id="JADQTO010000002">
    <property type="protein sequence ID" value="MBG0560704.1"/>
    <property type="molecule type" value="Genomic_DNA"/>
</dbReference>
<keyword evidence="3" id="KW-1185">Reference proteome</keyword>
<feature type="compositionally biased region" description="Basic and acidic residues" evidence="1">
    <location>
        <begin position="207"/>
        <end position="226"/>
    </location>
</feature>